<dbReference type="EMBL" id="AZBU02000002">
    <property type="protein sequence ID" value="TKR95822.1"/>
    <property type="molecule type" value="Genomic_DNA"/>
</dbReference>
<gene>
    <name evidence="2" type="ORF">L596_009940</name>
</gene>
<proteinExistence type="predicted"/>
<evidence type="ECO:0000313" key="2">
    <source>
        <dbReference type="EMBL" id="TKR95822.1"/>
    </source>
</evidence>
<keyword evidence="3" id="KW-1185">Reference proteome</keyword>
<dbReference type="AlphaFoldDB" id="A0A4U5PGV0"/>
<evidence type="ECO:0000256" key="1">
    <source>
        <dbReference type="SAM" id="MobiDB-lite"/>
    </source>
</evidence>
<comment type="caution">
    <text evidence="2">The sequence shown here is derived from an EMBL/GenBank/DDBJ whole genome shotgun (WGS) entry which is preliminary data.</text>
</comment>
<sequence length="213" mass="23771">MWTLLVKAQRSIPTAVAVLTSSLKFQVRAIRPVRGVLLKWTIFIQDCLSQSLTSTCSWSGGEPSLEVNETKSMSFGSAKQEGINCTSLEVTLPCGPVGKTKQERKANPQVWFTGFGTDKEEHVMHVETTRFYKKYRVVDPDAMPKVGPKGFELISESDLKDSEAKKGLEATKTEAEKTKAKNEFPQADQVYATTQTEGETPKDWHNKQEPTLK</sequence>
<protein>
    <submittedName>
        <fullName evidence="2">Uncharacterized protein</fullName>
    </submittedName>
</protein>
<reference evidence="2 3" key="1">
    <citation type="journal article" date="2015" name="Genome Biol.">
        <title>Comparative genomics of Steinernema reveals deeply conserved gene regulatory networks.</title>
        <authorList>
            <person name="Dillman A.R."/>
            <person name="Macchietto M."/>
            <person name="Porter C.F."/>
            <person name="Rogers A."/>
            <person name="Williams B."/>
            <person name="Antoshechkin I."/>
            <person name="Lee M.M."/>
            <person name="Goodwin Z."/>
            <person name="Lu X."/>
            <person name="Lewis E.E."/>
            <person name="Goodrich-Blair H."/>
            <person name="Stock S.P."/>
            <person name="Adams B.J."/>
            <person name="Sternberg P.W."/>
            <person name="Mortazavi A."/>
        </authorList>
    </citation>
    <scope>NUCLEOTIDE SEQUENCE [LARGE SCALE GENOMIC DNA]</scope>
    <source>
        <strain evidence="2 3">ALL</strain>
    </source>
</reference>
<dbReference type="Proteomes" id="UP000298663">
    <property type="component" value="Unassembled WGS sequence"/>
</dbReference>
<feature type="compositionally biased region" description="Basic and acidic residues" evidence="1">
    <location>
        <begin position="158"/>
        <end position="182"/>
    </location>
</feature>
<feature type="compositionally biased region" description="Basic and acidic residues" evidence="1">
    <location>
        <begin position="199"/>
        <end position="213"/>
    </location>
</feature>
<reference evidence="2 3" key="2">
    <citation type="journal article" date="2019" name="G3 (Bethesda)">
        <title>Hybrid Assembly of the Genome of the Entomopathogenic Nematode Steinernema carpocapsae Identifies the X-Chromosome.</title>
        <authorList>
            <person name="Serra L."/>
            <person name="Macchietto M."/>
            <person name="Macias-Munoz A."/>
            <person name="McGill C.J."/>
            <person name="Rodriguez I.M."/>
            <person name="Rodriguez B."/>
            <person name="Murad R."/>
            <person name="Mortazavi A."/>
        </authorList>
    </citation>
    <scope>NUCLEOTIDE SEQUENCE [LARGE SCALE GENOMIC DNA]</scope>
    <source>
        <strain evidence="2 3">ALL</strain>
    </source>
</reference>
<organism evidence="2 3">
    <name type="scientific">Steinernema carpocapsae</name>
    <name type="common">Entomopathogenic nematode</name>
    <dbReference type="NCBI Taxonomy" id="34508"/>
    <lineage>
        <taxon>Eukaryota</taxon>
        <taxon>Metazoa</taxon>
        <taxon>Ecdysozoa</taxon>
        <taxon>Nematoda</taxon>
        <taxon>Chromadorea</taxon>
        <taxon>Rhabditida</taxon>
        <taxon>Tylenchina</taxon>
        <taxon>Panagrolaimomorpha</taxon>
        <taxon>Strongyloidoidea</taxon>
        <taxon>Steinernematidae</taxon>
        <taxon>Steinernema</taxon>
    </lineage>
</organism>
<feature type="region of interest" description="Disordered" evidence="1">
    <location>
        <begin position="158"/>
        <end position="213"/>
    </location>
</feature>
<accession>A0A4U5PGV0</accession>
<evidence type="ECO:0000313" key="3">
    <source>
        <dbReference type="Proteomes" id="UP000298663"/>
    </source>
</evidence>
<name>A0A4U5PGV0_STECR</name>